<dbReference type="Proteomes" id="UP001152798">
    <property type="component" value="Chromosome 6"/>
</dbReference>
<comment type="subcellular location">
    <subcellularLocation>
        <location evidence="1">Nucleus</location>
    </subcellularLocation>
</comment>
<keyword evidence="6" id="KW-0862">Zinc</keyword>
<organism evidence="14 15">
    <name type="scientific">Nezara viridula</name>
    <name type="common">Southern green stink bug</name>
    <name type="synonym">Cimex viridulus</name>
    <dbReference type="NCBI Taxonomy" id="85310"/>
    <lineage>
        <taxon>Eukaryota</taxon>
        <taxon>Metazoa</taxon>
        <taxon>Ecdysozoa</taxon>
        <taxon>Arthropoda</taxon>
        <taxon>Hexapoda</taxon>
        <taxon>Insecta</taxon>
        <taxon>Pterygota</taxon>
        <taxon>Neoptera</taxon>
        <taxon>Paraneoptera</taxon>
        <taxon>Hemiptera</taxon>
        <taxon>Heteroptera</taxon>
        <taxon>Panheteroptera</taxon>
        <taxon>Pentatomomorpha</taxon>
        <taxon>Pentatomoidea</taxon>
        <taxon>Pentatomidae</taxon>
        <taxon>Pentatominae</taxon>
        <taxon>Nezara</taxon>
    </lineage>
</organism>
<evidence type="ECO:0000256" key="8">
    <source>
        <dbReference type="ARBA" id="ARBA00023306"/>
    </source>
</evidence>
<evidence type="ECO:0000256" key="10">
    <source>
        <dbReference type="SAM" id="Coils"/>
    </source>
</evidence>
<evidence type="ECO:0000256" key="6">
    <source>
        <dbReference type="ARBA" id="ARBA00022833"/>
    </source>
</evidence>
<dbReference type="InterPro" id="IPR028009">
    <property type="entry name" value="ESCO_Acetyltransf_dom"/>
</dbReference>
<dbReference type="SUPFAM" id="SSF55729">
    <property type="entry name" value="Acyl-CoA N-acyltransferases (Nat)"/>
    <property type="match status" value="1"/>
</dbReference>
<feature type="domain" description="N-acetyltransferase ESCO zinc-finger" evidence="12">
    <location>
        <begin position="414"/>
        <end position="452"/>
    </location>
</feature>
<keyword evidence="4" id="KW-0479">Metal-binding</keyword>
<evidence type="ECO:0000256" key="5">
    <source>
        <dbReference type="ARBA" id="ARBA00022771"/>
    </source>
</evidence>
<keyword evidence="15" id="KW-1185">Reference proteome</keyword>
<evidence type="ECO:0000256" key="7">
    <source>
        <dbReference type="ARBA" id="ARBA00023242"/>
    </source>
</evidence>
<evidence type="ECO:0000313" key="15">
    <source>
        <dbReference type="Proteomes" id="UP001152798"/>
    </source>
</evidence>
<dbReference type="OrthoDB" id="428854at2759"/>
<evidence type="ECO:0000313" key="14">
    <source>
        <dbReference type="EMBL" id="CAH1406596.1"/>
    </source>
</evidence>
<evidence type="ECO:0000256" key="4">
    <source>
        <dbReference type="ARBA" id="ARBA00022723"/>
    </source>
</evidence>
<dbReference type="AlphaFoldDB" id="A0A9P0HSG8"/>
<dbReference type="GO" id="GO:0000785">
    <property type="term" value="C:chromatin"/>
    <property type="evidence" value="ECO:0007669"/>
    <property type="project" value="TreeGrafter"/>
</dbReference>
<dbReference type="GO" id="GO:0005634">
    <property type="term" value="C:nucleus"/>
    <property type="evidence" value="ECO:0007669"/>
    <property type="project" value="UniProtKB-SubCell"/>
</dbReference>
<keyword evidence="9" id="KW-0012">Acyltransferase</keyword>
<feature type="region of interest" description="Disordered" evidence="11">
    <location>
        <begin position="14"/>
        <end position="63"/>
    </location>
</feature>
<keyword evidence="7" id="KW-0539">Nucleus</keyword>
<evidence type="ECO:0000259" key="13">
    <source>
        <dbReference type="Pfam" id="PF13880"/>
    </source>
</evidence>
<feature type="region of interest" description="Disordered" evidence="11">
    <location>
        <begin position="148"/>
        <end position="175"/>
    </location>
</feature>
<protein>
    <recommendedName>
        <fullName evidence="16">N-acetyltransferase ESCO2</fullName>
    </recommendedName>
</protein>
<dbReference type="PANTHER" id="PTHR45884">
    <property type="entry name" value="N-ACETYLTRANSFERASE ECO"/>
    <property type="match status" value="1"/>
</dbReference>
<reference evidence="14" key="1">
    <citation type="submission" date="2022-01" db="EMBL/GenBank/DDBJ databases">
        <authorList>
            <person name="King R."/>
        </authorList>
    </citation>
    <scope>NUCLEOTIDE SEQUENCE</scope>
</reference>
<feature type="region of interest" description="Disordered" evidence="11">
    <location>
        <begin position="190"/>
        <end position="215"/>
    </location>
</feature>
<evidence type="ECO:0000256" key="11">
    <source>
        <dbReference type="SAM" id="MobiDB-lite"/>
    </source>
</evidence>
<dbReference type="Pfam" id="PF13878">
    <property type="entry name" value="zf-C2H2_3"/>
    <property type="match status" value="1"/>
</dbReference>
<name>A0A9P0HSG8_NEZVI</name>
<feature type="domain" description="N-acetyltransferase ESCO acetyl-transferase" evidence="13">
    <location>
        <begin position="556"/>
        <end position="624"/>
    </location>
</feature>
<dbReference type="InterPro" id="IPR028005">
    <property type="entry name" value="AcTrfase_ESCO_Znf_dom"/>
</dbReference>
<keyword evidence="3" id="KW-0808">Transferase</keyword>
<keyword evidence="5" id="KW-0863">Zinc-finger</keyword>
<evidence type="ECO:0008006" key="16">
    <source>
        <dbReference type="Google" id="ProtNLM"/>
    </source>
</evidence>
<evidence type="ECO:0000256" key="3">
    <source>
        <dbReference type="ARBA" id="ARBA00022679"/>
    </source>
</evidence>
<dbReference type="CDD" id="cd04301">
    <property type="entry name" value="NAT_SF"/>
    <property type="match status" value="1"/>
</dbReference>
<evidence type="ECO:0000256" key="2">
    <source>
        <dbReference type="ARBA" id="ARBA00005816"/>
    </source>
</evidence>
<comment type="similarity">
    <text evidence="2">Belongs to the acetyltransferase family. ECO subfamily.</text>
</comment>
<evidence type="ECO:0000259" key="12">
    <source>
        <dbReference type="Pfam" id="PF13878"/>
    </source>
</evidence>
<dbReference type="InterPro" id="IPR016181">
    <property type="entry name" value="Acyl_CoA_acyltransferase"/>
</dbReference>
<accession>A0A9P0HSG8</accession>
<dbReference type="EMBL" id="OV725082">
    <property type="protein sequence ID" value="CAH1406596.1"/>
    <property type="molecule type" value="Genomic_DNA"/>
</dbReference>
<dbReference type="GO" id="GO:0007064">
    <property type="term" value="P:mitotic sister chromatid cohesion"/>
    <property type="evidence" value="ECO:0007669"/>
    <property type="project" value="TreeGrafter"/>
</dbReference>
<dbReference type="GO" id="GO:0061733">
    <property type="term" value="F:protein-lysine-acetyltransferase activity"/>
    <property type="evidence" value="ECO:0007669"/>
    <property type="project" value="TreeGrafter"/>
</dbReference>
<feature type="compositionally biased region" description="Polar residues" evidence="11">
    <location>
        <begin position="39"/>
        <end position="59"/>
    </location>
</feature>
<keyword evidence="8" id="KW-0131">Cell cycle</keyword>
<sequence length="627" mass="70939">MDVMVTPKRVRRVSMPARVSSRRKSLFGQGIDSPEMSPETYSPPLTSPSSWSESPTRTPVKTPIKSLQDGLTQLNLDQTMEHRIGVITIQTTPTMNGVKPLSPDRGIVTPKTFYGKSTSLDPNRNLYDTVKERVRRTIVFAPRANQPFKMKKRSRSTDTGVKRRPAKTPRLLSPTSKPFFKVKKIKSAEKKVERPKIEKKVEPKKTDSGKKTDSKKSKQVYNWQFFNSTTPTSKVSSLFKEKSSSLMTPPPSSKKRKLISPYDMDHLKLIEDSVMISDNSNDSAEVLPQAKRRPLIDFNKSATQVVIRHHSEAYGENIADEIAEDFSENEEEEVDKGEIDVEEIIEELNKDVAEVLDDVTEAELNGESQNQSEVEQKLFPVFNVKASKPSGAHEKVADMKSTGGLLRAGRDNNQLILDVGQKNLREVVCPQCGLLYVKGDAVDEVHHHKYHSQYRGLLFQGWKNQRLTGIIGLDKIISVKGGDPNHWWHKVKDVLEIVDRELGFPEQSSLHPETQVFMYIKKNKIVGCAVAKPVRYAHRVLPSLGTDAALCSEEAYPVLVGISRLWVHPEHRLSGIASCLVNSVRKNYNFVKYLKIDDIAFSSPTEDGRRFAAKYCRRDDYLVYTYE</sequence>
<proteinExistence type="inferred from homology"/>
<dbReference type="Pfam" id="PF13880">
    <property type="entry name" value="Acetyltransf_13"/>
    <property type="match status" value="1"/>
</dbReference>
<dbReference type="PANTHER" id="PTHR45884:SF2">
    <property type="entry name" value="N-ACETYLTRANSFERASE ECO"/>
    <property type="match status" value="1"/>
</dbReference>
<dbReference type="GO" id="GO:0008270">
    <property type="term" value="F:zinc ion binding"/>
    <property type="evidence" value="ECO:0007669"/>
    <property type="project" value="UniProtKB-KW"/>
</dbReference>
<gene>
    <name evidence="14" type="ORF">NEZAVI_LOCUS14495</name>
</gene>
<feature type="coiled-coil region" evidence="10">
    <location>
        <begin position="327"/>
        <end position="365"/>
    </location>
</feature>
<keyword evidence="10" id="KW-0175">Coiled coil</keyword>
<evidence type="ECO:0000256" key="9">
    <source>
        <dbReference type="ARBA" id="ARBA00023315"/>
    </source>
</evidence>
<evidence type="ECO:0000256" key="1">
    <source>
        <dbReference type="ARBA" id="ARBA00004123"/>
    </source>
</evidence>